<dbReference type="Proteomes" id="UP000234323">
    <property type="component" value="Unassembled WGS sequence"/>
</dbReference>
<organism evidence="1 2">
    <name type="scientific">Rhizophagus irregularis</name>
    <dbReference type="NCBI Taxonomy" id="588596"/>
    <lineage>
        <taxon>Eukaryota</taxon>
        <taxon>Fungi</taxon>
        <taxon>Fungi incertae sedis</taxon>
        <taxon>Mucoromycota</taxon>
        <taxon>Glomeromycotina</taxon>
        <taxon>Glomeromycetes</taxon>
        <taxon>Glomerales</taxon>
        <taxon>Glomeraceae</taxon>
        <taxon>Rhizophagus</taxon>
    </lineage>
</organism>
<comment type="caution">
    <text evidence="1">The sequence shown here is derived from an EMBL/GenBank/DDBJ whole genome shotgun (WGS) entry which is preliminary data.</text>
</comment>
<protein>
    <submittedName>
        <fullName evidence="1">Uncharacterized protein</fullName>
    </submittedName>
</protein>
<dbReference type="OrthoDB" id="2673191at2759"/>
<reference evidence="1 2" key="1">
    <citation type="submission" date="2015-10" db="EMBL/GenBank/DDBJ databases">
        <title>Genome analyses suggest a sexual origin of heterokaryosis in a supposedly ancient asexual fungus.</title>
        <authorList>
            <person name="Ropars J."/>
            <person name="Sedzielewska K."/>
            <person name="Noel J."/>
            <person name="Charron P."/>
            <person name="Farinelli L."/>
            <person name="Marton T."/>
            <person name="Kruger M."/>
            <person name="Pelin A."/>
            <person name="Brachmann A."/>
            <person name="Corradi N."/>
        </authorList>
    </citation>
    <scope>NUCLEOTIDE SEQUENCE [LARGE SCALE GENOMIC DNA]</scope>
    <source>
        <strain evidence="1 2">A4</strain>
    </source>
</reference>
<name>A0A2I1GSS5_9GLOM</name>
<dbReference type="EMBL" id="LLXI01000774">
    <property type="protein sequence ID" value="PKY49703.1"/>
    <property type="molecule type" value="Genomic_DNA"/>
</dbReference>
<sequence length="102" mass="11550">MFCLILGEISAQVSLFAVFITNEITFVNIPINKENMSKLDKASHSSCGVNIRRDFKGEELFLTDEIPEDYRNQQPLGIMIIHIIIQLVTTGKCPNDLPLKQK</sequence>
<keyword evidence="2" id="KW-1185">Reference proteome</keyword>
<proteinExistence type="predicted"/>
<dbReference type="AlphaFoldDB" id="A0A2I1GSS5"/>
<gene>
    <name evidence="1" type="ORF">RhiirA4_465792</name>
</gene>
<evidence type="ECO:0000313" key="1">
    <source>
        <dbReference type="EMBL" id="PKY49703.1"/>
    </source>
</evidence>
<evidence type="ECO:0000313" key="2">
    <source>
        <dbReference type="Proteomes" id="UP000234323"/>
    </source>
</evidence>
<accession>A0A2I1GSS5</accession>